<evidence type="ECO:0000256" key="1">
    <source>
        <dbReference type="SAM" id="Phobius"/>
    </source>
</evidence>
<evidence type="ECO:0000313" key="3">
    <source>
        <dbReference type="Proteomes" id="UP001200430"/>
    </source>
</evidence>
<dbReference type="EMBL" id="JAKGUD010000011">
    <property type="protein sequence ID" value="MCF4143168.1"/>
    <property type="molecule type" value="Genomic_DNA"/>
</dbReference>
<keyword evidence="1" id="KW-0812">Transmembrane</keyword>
<dbReference type="Proteomes" id="UP001200430">
    <property type="component" value="Unassembled WGS sequence"/>
</dbReference>
<comment type="caution">
    <text evidence="2">The sequence shown here is derived from an EMBL/GenBank/DDBJ whole genome shotgun (WGS) entry which is preliminary data.</text>
</comment>
<dbReference type="RefSeq" id="WP_236099872.1">
    <property type="nucleotide sequence ID" value="NZ_JAKGUD010000011.1"/>
</dbReference>
<reference evidence="2 3" key="1">
    <citation type="submission" date="2022-01" db="EMBL/GenBank/DDBJ databases">
        <title>Dethiosulfovibrio faecalis sp. nov., a novel proteolytic, non-sulfur-reducing bacterium isolated from a marine aquaculture solid waste bioreactor.</title>
        <authorList>
            <person name="Grabowski S."/>
            <person name="Apolinario E."/>
            <person name="Schneider N."/>
            <person name="Marshall C.W."/>
            <person name="Sowers K.R."/>
        </authorList>
    </citation>
    <scope>NUCLEOTIDE SEQUENCE [LARGE SCALE GENOMIC DNA]</scope>
    <source>
        <strain evidence="2 3">DSM 12537</strain>
    </source>
</reference>
<accession>A0ABS9EPP9</accession>
<feature type="transmembrane region" description="Helical" evidence="1">
    <location>
        <begin position="64"/>
        <end position="84"/>
    </location>
</feature>
<name>A0ABS9EPP9_9BACT</name>
<protein>
    <recommendedName>
        <fullName evidence="4">Bacterial Pleckstrin homology domain-containing protein</fullName>
    </recommendedName>
</protein>
<proteinExistence type="predicted"/>
<organism evidence="2 3">
    <name type="scientific">Dethiosulfovibrio marinus</name>
    <dbReference type="NCBI Taxonomy" id="133532"/>
    <lineage>
        <taxon>Bacteria</taxon>
        <taxon>Thermotogati</taxon>
        <taxon>Synergistota</taxon>
        <taxon>Synergistia</taxon>
        <taxon>Synergistales</taxon>
        <taxon>Dethiosulfovibrionaceae</taxon>
        <taxon>Dethiosulfovibrio</taxon>
    </lineage>
</organism>
<keyword evidence="1" id="KW-0472">Membrane</keyword>
<keyword evidence="3" id="KW-1185">Reference proteome</keyword>
<sequence>MDNGASGPFSWSVGVPLGTNRLYLRKAAVFSAVLMACVVGVTLATQAFFGSSLEAEHLVAALDLGMRSVGLVALLWALVVFGVLNNRLLMRYRIGPEGVRCDTVRIKRGDWRSSRMSFRPFEAPDSCREIRSSSRLINWSELSSAKGLEDMNTVVLIRGGWTVAYLFCPDRDTYLEVLGYSKGHL</sequence>
<gene>
    <name evidence="2" type="ORF">L2W38_10135</name>
</gene>
<keyword evidence="1" id="KW-1133">Transmembrane helix</keyword>
<feature type="transmembrane region" description="Helical" evidence="1">
    <location>
        <begin position="27"/>
        <end position="49"/>
    </location>
</feature>
<evidence type="ECO:0000313" key="2">
    <source>
        <dbReference type="EMBL" id="MCF4143168.1"/>
    </source>
</evidence>
<evidence type="ECO:0008006" key="4">
    <source>
        <dbReference type="Google" id="ProtNLM"/>
    </source>
</evidence>